<keyword evidence="2" id="KW-1185">Reference proteome</keyword>
<comment type="caution">
    <text evidence="1">The sequence shown here is derived from an EMBL/GenBank/DDBJ whole genome shotgun (WGS) entry which is preliminary data.</text>
</comment>
<evidence type="ECO:0008006" key="3">
    <source>
        <dbReference type="Google" id="ProtNLM"/>
    </source>
</evidence>
<proteinExistence type="predicted"/>
<protein>
    <recommendedName>
        <fullName evidence="3">Fungal N-terminal domain-containing protein</fullName>
    </recommendedName>
</protein>
<reference evidence="1 2" key="1">
    <citation type="submission" date="2019-04" db="EMBL/GenBank/DDBJ databases">
        <title>Aspergillus burnettii sp. nov., novel species from soil in southeast Queensland.</title>
        <authorList>
            <person name="Gilchrist C.L.M."/>
            <person name="Pitt J.I."/>
            <person name="Lange L."/>
            <person name="Lacey H.J."/>
            <person name="Vuong D."/>
            <person name="Midgley D.J."/>
            <person name="Greenfield P."/>
            <person name="Bradbury M."/>
            <person name="Lacey E."/>
            <person name="Busk P.K."/>
            <person name="Pilgaard B."/>
            <person name="Chooi Y.H."/>
            <person name="Piggott A.M."/>
        </authorList>
    </citation>
    <scope>NUCLEOTIDE SEQUENCE [LARGE SCALE GENOMIC DNA]</scope>
    <source>
        <strain evidence="1 2">FRR 5400</strain>
    </source>
</reference>
<evidence type="ECO:0000313" key="1">
    <source>
        <dbReference type="EMBL" id="KAF5861811.1"/>
    </source>
</evidence>
<sequence length="144" mass="15467">MSHPLSVAGSVVGLISLGLTICQGVISYYSAYRAYSEETRNVVTQLEGLQGVLGVLEGVLQQSKNQQNGSLAILGVKKNIIACGNGLEKLKSILENCEVPQSHGKRANMNRTGILFSGEQSSPFLNMPMVFWSNLGMPLQVLSL</sequence>
<evidence type="ECO:0000313" key="2">
    <source>
        <dbReference type="Proteomes" id="UP000541154"/>
    </source>
</evidence>
<organism evidence="1 2">
    <name type="scientific">Petromyces alliaceus</name>
    <name type="common">Aspergillus alliaceus</name>
    <dbReference type="NCBI Taxonomy" id="209559"/>
    <lineage>
        <taxon>Eukaryota</taxon>
        <taxon>Fungi</taxon>
        <taxon>Dikarya</taxon>
        <taxon>Ascomycota</taxon>
        <taxon>Pezizomycotina</taxon>
        <taxon>Eurotiomycetes</taxon>
        <taxon>Eurotiomycetidae</taxon>
        <taxon>Eurotiales</taxon>
        <taxon>Aspergillaceae</taxon>
        <taxon>Aspergillus</taxon>
        <taxon>Aspergillus subgen. Circumdati</taxon>
    </lineage>
</organism>
<accession>A0A8H6E722</accession>
<dbReference type="Proteomes" id="UP000541154">
    <property type="component" value="Unassembled WGS sequence"/>
</dbReference>
<dbReference type="EMBL" id="SPNV01000089">
    <property type="protein sequence ID" value="KAF5861811.1"/>
    <property type="molecule type" value="Genomic_DNA"/>
</dbReference>
<gene>
    <name evidence="1" type="ORF">ETB97_012439</name>
</gene>
<name>A0A8H6E722_PETAA</name>
<dbReference type="AlphaFoldDB" id="A0A8H6E722"/>